<dbReference type="STRING" id="1498499.EP47_07365"/>
<evidence type="ECO:0000313" key="3">
    <source>
        <dbReference type="Proteomes" id="UP000054422"/>
    </source>
</evidence>
<reference evidence="2 3" key="1">
    <citation type="submission" date="2014-05" db="EMBL/GenBank/DDBJ databases">
        <authorList>
            <person name="Rizzardi K."/>
            <person name="Winiecka-Krusnell J."/>
            <person name="Ramliden M."/>
            <person name="Alm E."/>
            <person name="Andersson S."/>
            <person name="Byfors S."/>
        </authorList>
    </citation>
    <scope>NUCLEOTIDE SEQUENCE [LARGE SCALE GENOMIC DNA]</scope>
    <source>
        <strain evidence="2 3">LEGN</strain>
    </source>
</reference>
<dbReference type="Gene3D" id="2.10.109.10">
    <property type="entry name" value="Umud Fragment, subunit A"/>
    <property type="match status" value="1"/>
</dbReference>
<evidence type="ECO:0000313" key="2">
    <source>
        <dbReference type="EMBL" id="KGP62271.1"/>
    </source>
</evidence>
<dbReference type="RefSeq" id="WP_035891387.1">
    <property type="nucleotide sequence ID" value="NZ_JNCF01000086.1"/>
</dbReference>
<dbReference type="EMBL" id="JNCF01000086">
    <property type="protein sequence ID" value="KGP62271.1"/>
    <property type="molecule type" value="Genomic_DNA"/>
</dbReference>
<evidence type="ECO:0000259" key="1">
    <source>
        <dbReference type="PROSITE" id="PS50943"/>
    </source>
</evidence>
<dbReference type="Pfam" id="PF00717">
    <property type="entry name" value="Peptidase_S24"/>
    <property type="match status" value="1"/>
</dbReference>
<dbReference type="CDD" id="cd00093">
    <property type="entry name" value="HTH_XRE"/>
    <property type="match status" value="1"/>
</dbReference>
<dbReference type="AlphaFoldDB" id="A0A0A2SRC6"/>
<sequence length="224" mass="24995">MKNATKVKKDSSAMGQRIKRARMLAGLSRKDLEEKHGISIHTLQSWELGRNPLNKAKAASLVGILNQYDVSCSIDWLLEGIGKGPSVIENEFQNYPFLADTVGNLLASEQAIQKEIDFFKTNNPNAVVITVLDDAMEPEYKVGDIVGGIKFINQNKKNQCVGHNCIVETTEGTFFRRLIKSEDKYLLVCNNNRTSVSDPVISADSILSIAPVIWHRWKFDALSN</sequence>
<proteinExistence type="predicted"/>
<dbReference type="InterPro" id="IPR010982">
    <property type="entry name" value="Lambda_DNA-bd_dom_sf"/>
</dbReference>
<dbReference type="GO" id="GO:0003677">
    <property type="term" value="F:DNA binding"/>
    <property type="evidence" value="ECO:0007669"/>
    <property type="project" value="InterPro"/>
</dbReference>
<gene>
    <name evidence="2" type="ORF">EP47_07365</name>
</gene>
<feature type="domain" description="HTH cro/C1-type" evidence="1">
    <location>
        <begin position="18"/>
        <end position="77"/>
    </location>
</feature>
<dbReference type="InterPro" id="IPR036286">
    <property type="entry name" value="LexA/Signal_pep-like_sf"/>
</dbReference>
<dbReference type="PROSITE" id="PS50943">
    <property type="entry name" value="HTH_CROC1"/>
    <property type="match status" value="1"/>
</dbReference>
<name>A0A0A2SRC6_9GAMM</name>
<accession>A0A0A2SRC6</accession>
<keyword evidence="3" id="KW-1185">Reference proteome</keyword>
<dbReference type="SUPFAM" id="SSF51306">
    <property type="entry name" value="LexA/Signal peptidase"/>
    <property type="match status" value="1"/>
</dbReference>
<dbReference type="SMART" id="SM00530">
    <property type="entry name" value="HTH_XRE"/>
    <property type="match status" value="1"/>
</dbReference>
<dbReference type="SUPFAM" id="SSF47413">
    <property type="entry name" value="lambda repressor-like DNA-binding domains"/>
    <property type="match status" value="1"/>
</dbReference>
<dbReference type="OrthoDB" id="5659783at2"/>
<comment type="caution">
    <text evidence="2">The sequence shown here is derived from an EMBL/GenBank/DDBJ whole genome shotgun (WGS) entry which is preliminary data.</text>
</comment>
<protein>
    <submittedName>
        <fullName evidence="2">XRE family transcriptional regulator</fullName>
    </submittedName>
</protein>
<dbReference type="InterPro" id="IPR015927">
    <property type="entry name" value="Peptidase_S24_S26A/B/C"/>
</dbReference>
<organism evidence="2 3">
    <name type="scientific">Legionella norrlandica</name>
    <dbReference type="NCBI Taxonomy" id="1498499"/>
    <lineage>
        <taxon>Bacteria</taxon>
        <taxon>Pseudomonadati</taxon>
        <taxon>Pseudomonadota</taxon>
        <taxon>Gammaproteobacteria</taxon>
        <taxon>Legionellales</taxon>
        <taxon>Legionellaceae</taxon>
        <taxon>Legionella</taxon>
    </lineage>
</organism>
<dbReference type="Proteomes" id="UP000054422">
    <property type="component" value="Unassembled WGS sequence"/>
</dbReference>
<dbReference type="InterPro" id="IPR001387">
    <property type="entry name" value="Cro/C1-type_HTH"/>
</dbReference>
<dbReference type="Gene3D" id="1.10.260.40">
    <property type="entry name" value="lambda repressor-like DNA-binding domains"/>
    <property type="match status" value="1"/>
</dbReference>